<dbReference type="OrthoDB" id="120373at2"/>
<dbReference type="Proteomes" id="UP000199024">
    <property type="component" value="Unassembled WGS sequence"/>
</dbReference>
<reference evidence="2 3" key="1">
    <citation type="submission" date="2016-10" db="EMBL/GenBank/DDBJ databases">
        <authorList>
            <person name="de Groot N.N."/>
        </authorList>
    </citation>
    <scope>NUCLEOTIDE SEQUENCE [LARGE SCALE GENOMIC DNA]</scope>
    <source>
        <strain evidence="2 3">DSM 21001</strain>
    </source>
</reference>
<protein>
    <submittedName>
        <fullName evidence="2">Uncharacterized protein</fullName>
    </submittedName>
</protein>
<gene>
    <name evidence="2" type="ORF">SAMN05421771_1545</name>
</gene>
<accession>A0A1I6M014</accession>
<keyword evidence="1" id="KW-0472">Membrane</keyword>
<dbReference type="EMBL" id="FOZL01000001">
    <property type="protein sequence ID" value="SFS08842.1"/>
    <property type="molecule type" value="Genomic_DNA"/>
</dbReference>
<organism evidence="2 3">
    <name type="scientific">Granulicella pectinivorans</name>
    <dbReference type="NCBI Taxonomy" id="474950"/>
    <lineage>
        <taxon>Bacteria</taxon>
        <taxon>Pseudomonadati</taxon>
        <taxon>Acidobacteriota</taxon>
        <taxon>Terriglobia</taxon>
        <taxon>Terriglobales</taxon>
        <taxon>Acidobacteriaceae</taxon>
        <taxon>Granulicella</taxon>
    </lineage>
</organism>
<evidence type="ECO:0000256" key="1">
    <source>
        <dbReference type="SAM" id="Phobius"/>
    </source>
</evidence>
<sequence>MPTTHCIDPVVGAILSGWRYDISGLSPDMRTDYESHLNTCQHCRSKERLHRTIDVLLISVSTLSIMAFLLAVSVIHRIDSALHLGSVHVQLMRTPVAISLEAVAFAGLFFSMLLWVLVAVATPLPGFLSGIVLRRIPVERLPENLRDRITKNHA</sequence>
<keyword evidence="1" id="KW-0812">Transmembrane</keyword>
<proteinExistence type="predicted"/>
<feature type="transmembrane region" description="Helical" evidence="1">
    <location>
        <begin position="96"/>
        <end position="121"/>
    </location>
</feature>
<name>A0A1I6M014_9BACT</name>
<feature type="transmembrane region" description="Helical" evidence="1">
    <location>
        <begin position="55"/>
        <end position="76"/>
    </location>
</feature>
<dbReference type="RefSeq" id="WP_089838133.1">
    <property type="nucleotide sequence ID" value="NZ_FOZL01000001.1"/>
</dbReference>
<keyword evidence="1" id="KW-1133">Transmembrane helix</keyword>
<dbReference type="AlphaFoldDB" id="A0A1I6M014"/>
<evidence type="ECO:0000313" key="3">
    <source>
        <dbReference type="Proteomes" id="UP000199024"/>
    </source>
</evidence>
<evidence type="ECO:0000313" key="2">
    <source>
        <dbReference type="EMBL" id="SFS08842.1"/>
    </source>
</evidence>
<keyword evidence="3" id="KW-1185">Reference proteome</keyword>
<dbReference type="STRING" id="474950.SAMN05421771_1545"/>